<dbReference type="Proteomes" id="UP000887013">
    <property type="component" value="Unassembled WGS sequence"/>
</dbReference>
<keyword evidence="3" id="KW-1185">Reference proteome</keyword>
<keyword evidence="1" id="KW-0812">Transmembrane</keyword>
<keyword evidence="1" id="KW-0472">Membrane</keyword>
<feature type="transmembrane region" description="Helical" evidence="1">
    <location>
        <begin position="75"/>
        <end position="97"/>
    </location>
</feature>
<organism evidence="2 3">
    <name type="scientific">Nephila pilipes</name>
    <name type="common">Giant wood spider</name>
    <name type="synonym">Nephila maculata</name>
    <dbReference type="NCBI Taxonomy" id="299642"/>
    <lineage>
        <taxon>Eukaryota</taxon>
        <taxon>Metazoa</taxon>
        <taxon>Ecdysozoa</taxon>
        <taxon>Arthropoda</taxon>
        <taxon>Chelicerata</taxon>
        <taxon>Arachnida</taxon>
        <taxon>Araneae</taxon>
        <taxon>Araneomorphae</taxon>
        <taxon>Entelegynae</taxon>
        <taxon>Araneoidea</taxon>
        <taxon>Nephilidae</taxon>
        <taxon>Nephila</taxon>
    </lineage>
</organism>
<evidence type="ECO:0000313" key="3">
    <source>
        <dbReference type="Proteomes" id="UP000887013"/>
    </source>
</evidence>
<keyword evidence="1" id="KW-1133">Transmembrane helix</keyword>
<sequence length="101" mass="11435">KNVKTGKGPLTVIGLIKLDRVLRKLDRVRLGRPKLRQTRSALVEAEMETLASESAVGTSSAGDGGRAWAYRHPRYATFFIEFLISIHINYSVAMNFYRWIP</sequence>
<dbReference type="EMBL" id="BMAW01055655">
    <property type="protein sequence ID" value="GFT02100.1"/>
    <property type="molecule type" value="Genomic_DNA"/>
</dbReference>
<dbReference type="AlphaFoldDB" id="A0A8X6TF09"/>
<comment type="caution">
    <text evidence="2">The sequence shown here is derived from an EMBL/GenBank/DDBJ whole genome shotgun (WGS) entry which is preliminary data.</text>
</comment>
<proteinExistence type="predicted"/>
<name>A0A8X6TF09_NEPPI</name>
<feature type="non-terminal residue" evidence="2">
    <location>
        <position position="1"/>
    </location>
</feature>
<accession>A0A8X6TF09</accession>
<protein>
    <submittedName>
        <fullName evidence="2">Uncharacterized protein</fullName>
    </submittedName>
</protein>
<dbReference type="OrthoDB" id="6468809at2759"/>
<evidence type="ECO:0000313" key="2">
    <source>
        <dbReference type="EMBL" id="GFT02100.1"/>
    </source>
</evidence>
<gene>
    <name evidence="2" type="ORF">NPIL_685401</name>
</gene>
<evidence type="ECO:0000256" key="1">
    <source>
        <dbReference type="SAM" id="Phobius"/>
    </source>
</evidence>
<reference evidence="2" key="1">
    <citation type="submission" date="2020-08" db="EMBL/GenBank/DDBJ databases">
        <title>Multicomponent nature underlies the extraordinary mechanical properties of spider dragline silk.</title>
        <authorList>
            <person name="Kono N."/>
            <person name="Nakamura H."/>
            <person name="Mori M."/>
            <person name="Yoshida Y."/>
            <person name="Ohtoshi R."/>
            <person name="Malay A.D."/>
            <person name="Moran D.A.P."/>
            <person name="Tomita M."/>
            <person name="Numata K."/>
            <person name="Arakawa K."/>
        </authorList>
    </citation>
    <scope>NUCLEOTIDE SEQUENCE</scope>
</reference>